<dbReference type="EnsemblPlants" id="LPERR04G02080.1">
    <property type="protein sequence ID" value="LPERR04G02080.1"/>
    <property type="gene ID" value="LPERR04G02080"/>
</dbReference>
<reference evidence="3" key="2">
    <citation type="submission" date="2013-12" db="EMBL/GenBank/DDBJ databases">
        <authorList>
            <person name="Yu Y."/>
            <person name="Lee S."/>
            <person name="de Baynast K."/>
            <person name="Wissotski M."/>
            <person name="Liu L."/>
            <person name="Talag J."/>
            <person name="Goicoechea J."/>
            <person name="Angelova A."/>
            <person name="Jetty R."/>
            <person name="Kudrna D."/>
            <person name="Golser W."/>
            <person name="Rivera L."/>
            <person name="Zhang J."/>
            <person name="Wing R."/>
        </authorList>
    </citation>
    <scope>NUCLEOTIDE SEQUENCE</scope>
</reference>
<dbReference type="InterPro" id="IPR032675">
    <property type="entry name" value="LRR_dom_sf"/>
</dbReference>
<feature type="domain" description="Disease resistance protein At4g27190-like leucine-rich repeats" evidence="1">
    <location>
        <begin position="885"/>
        <end position="1003"/>
    </location>
</feature>
<dbReference type="Pfam" id="PF23247">
    <property type="entry name" value="LRR_RPS2"/>
    <property type="match status" value="1"/>
</dbReference>
<dbReference type="AlphaFoldDB" id="A0A0D9W2E9"/>
<dbReference type="Gene3D" id="3.80.10.10">
    <property type="entry name" value="Ribonuclease Inhibitor"/>
    <property type="match status" value="2"/>
</dbReference>
<reference evidence="2" key="3">
    <citation type="submission" date="2015-04" db="UniProtKB">
        <authorList>
            <consortium name="EnsemblPlants"/>
        </authorList>
    </citation>
    <scope>IDENTIFICATION</scope>
</reference>
<dbReference type="InterPro" id="IPR057135">
    <property type="entry name" value="At4g27190-like_LRR"/>
</dbReference>
<proteinExistence type="predicted"/>
<reference evidence="2 3" key="1">
    <citation type="submission" date="2012-08" db="EMBL/GenBank/DDBJ databases">
        <title>Oryza genome evolution.</title>
        <authorList>
            <person name="Wing R.A."/>
        </authorList>
    </citation>
    <scope>NUCLEOTIDE SEQUENCE</scope>
</reference>
<dbReference type="PANTHER" id="PTHR33463:SF194">
    <property type="entry name" value="OS04G0431700 PROTEIN"/>
    <property type="match status" value="1"/>
</dbReference>
<sequence>MAFLMEIFGWDIAEATNQILEYVQGRPEKKVIYFHGWDGFGASPVLRSIAQVLRSQKMDGPKELHFDRIIYIDCSSWKSRREMQRAIADELKLDYPTMAMFSRQDEEDDLNGLHHGSRDVIPSVATEIDRTLRDCRFMMIFLNGSDDEIDVTRFGIPQMTEFRDNRMIWTFKRRLMTIHSRRSEIAKKLRNTDLFFSAALIHGEYQINDSDFHALVHGEASSIVDRYRGKVDIDPTMVTDCCLLELSLHYNFHRSTRFGWASHSSNYWICNGIMQDTAREINNLLHGEIRWDCDTSLLHNVLKELKPLFLLKNASCVVKHRWISVTSQEQVPGCMQTIPATASSFFLAFERSDKSPASEISDQPTTLPYDMLKHSSNLAVLVLSYCSFSFTSPPFLACHGLRFLGLEHCKHNKMEGYGGYTDQWACLLSLWVLDLRYTDWDEMISEEKMDVMGNLKELNIEGAKCWQQYMSKLQKTLPHLYRLRISKPMVQHQPETTTSNSRSISFLEKGKLEILDLSGNSEMKSVPINLSKASSLQVLVLDGCDALERVDRLPPTLISFSLDGFGPASHWTPGVNLLPPEEFRPNSSMDNKNAKTSIISLEGCTQLENLFLRGLPNLVELDLSGTAIKILDFTTMVVQVPGLKRLFLIGCKCLRAITWDQKILPSGIIQVEPQLELLCIDTRAGIQHCRTSIDKMMNIPFGLQAHAIFADARLARSLWPAIDYYRSEGSLVNVYFNIHITSSSPVCSNLEDGQCEEAHRVLLLERQQYHDVHGMVGDGPMQVFPQAPTRELDRHVRISQESQGLESELQGYIPARNNLGLLMRRCAESLHLHDISTSINMPKNEWNYLRQCRVENCPKLDTVFPGTYGFEALEIIWASDLLMAQSIWSKGDSYYLYGSFKRLRHLQLRNCPRLQFVLPLPVLASSTPSLETLHIIRCGNLRHVFVLDEEHPKARVRVVFPNLTTIHFHDLPMLWQICEVQMLMVAPVLEAIKIRGCWGLRRLPAMEGRGLHVKKPTIEIEKDVWDALEWDGVNVLPWTDAAFCKFGVIVRVLCFLAGYEMD</sequence>
<dbReference type="SUPFAM" id="SSF52058">
    <property type="entry name" value="L domain-like"/>
    <property type="match status" value="1"/>
</dbReference>
<dbReference type="Gramene" id="LPERR04G02080.1">
    <property type="protein sequence ID" value="LPERR04G02080.1"/>
    <property type="gene ID" value="LPERR04G02080"/>
</dbReference>
<accession>A0A0D9W2E9</accession>
<evidence type="ECO:0000313" key="2">
    <source>
        <dbReference type="EnsemblPlants" id="LPERR04G02080.1"/>
    </source>
</evidence>
<dbReference type="InterPro" id="IPR050905">
    <property type="entry name" value="Plant_NBS-LRR"/>
</dbReference>
<name>A0A0D9W2E9_9ORYZ</name>
<evidence type="ECO:0000313" key="3">
    <source>
        <dbReference type="Proteomes" id="UP000032180"/>
    </source>
</evidence>
<keyword evidence="3" id="KW-1185">Reference proteome</keyword>
<dbReference type="HOGENOM" id="CLU_007112_0_0_1"/>
<evidence type="ECO:0000259" key="1">
    <source>
        <dbReference type="Pfam" id="PF23247"/>
    </source>
</evidence>
<dbReference type="eggNOG" id="ENOG502SYYC">
    <property type="taxonomic scope" value="Eukaryota"/>
</dbReference>
<dbReference type="PANTHER" id="PTHR33463">
    <property type="entry name" value="NB-ARC DOMAIN-CONTAINING PROTEIN-RELATED"/>
    <property type="match status" value="1"/>
</dbReference>
<dbReference type="Proteomes" id="UP000032180">
    <property type="component" value="Chromosome 4"/>
</dbReference>
<organism evidence="2 3">
    <name type="scientific">Leersia perrieri</name>
    <dbReference type="NCBI Taxonomy" id="77586"/>
    <lineage>
        <taxon>Eukaryota</taxon>
        <taxon>Viridiplantae</taxon>
        <taxon>Streptophyta</taxon>
        <taxon>Embryophyta</taxon>
        <taxon>Tracheophyta</taxon>
        <taxon>Spermatophyta</taxon>
        <taxon>Magnoliopsida</taxon>
        <taxon>Liliopsida</taxon>
        <taxon>Poales</taxon>
        <taxon>Poaceae</taxon>
        <taxon>BOP clade</taxon>
        <taxon>Oryzoideae</taxon>
        <taxon>Oryzeae</taxon>
        <taxon>Oryzinae</taxon>
        <taxon>Leersia</taxon>
    </lineage>
</organism>
<protein>
    <recommendedName>
        <fullName evidence="1">Disease resistance protein At4g27190-like leucine-rich repeats domain-containing protein</fullName>
    </recommendedName>
</protein>